<reference evidence="3" key="1">
    <citation type="submission" date="2018-06" db="EMBL/GenBank/DDBJ databases">
        <authorList>
            <person name="Sharma R."/>
            <person name="Hughes J."/>
            <person name="Breakwell D.P."/>
            <person name="Hope S."/>
            <person name="Grose J.H."/>
        </authorList>
    </citation>
    <scope>NUCLEOTIDE SEQUENCE [LARGE SCALE GENOMIC DNA]</scope>
</reference>
<gene>
    <name evidence="2" type="ORF">PAVTOK_3</name>
</gene>
<feature type="region of interest" description="Disordered" evidence="1">
    <location>
        <begin position="532"/>
        <end position="557"/>
    </location>
</feature>
<organism evidence="2 3">
    <name type="scientific">Erwinia phage Pavtok</name>
    <dbReference type="NCBI Taxonomy" id="2267655"/>
    <lineage>
        <taxon>Viruses</taxon>
        <taxon>Duplodnaviria</taxon>
        <taxon>Heunggongvirae</taxon>
        <taxon>Uroviricota</taxon>
        <taxon>Caudoviricetes</taxon>
        <taxon>Pavtokvirus</taxon>
        <taxon>Pavtokvirus pavtok</taxon>
    </lineage>
</organism>
<evidence type="ECO:0000313" key="2">
    <source>
        <dbReference type="EMBL" id="AXF51431.1"/>
    </source>
</evidence>
<evidence type="ECO:0000313" key="3">
    <source>
        <dbReference type="Proteomes" id="UP000260529"/>
    </source>
</evidence>
<dbReference type="Gene3D" id="3.40.50.300">
    <property type="entry name" value="P-loop containing nucleotide triphosphate hydrolases"/>
    <property type="match status" value="1"/>
</dbReference>
<sequence length="557" mass="64129">MALALRERPPAPQHTHIKEQDAPATVCLPVPHDFVPKTPADLKVCLSDPMWRICSGQLYKIMIKGDDNDDDDDALVVPFKPNRAQRRLIKRMHSRNIILKARQLGFTTFLCIFFLDCTLFRPNVRAGIIAHEEDAAKAIFRDKVKFAYLNLPAHLREVMPLKRDAAEELLFAHNNSSIRVSTSMRSGTMQYLHISEFGKICAKRPDRAEEVVRGSIPTVPTRGGMLFIESTAEGRDGHFYKMTTKAEQLSQLGRRLTPKEYRFHFFPWWQEANYRMDPDGVVMSRADHEYFDKIEGIMGCSIDIEQRAWWIATRDNDFSGEEESMWQEYPSTPAEAFQVSNKGCYYAVQMAKVRKEKRLTRVPFEPGYPVNTFWDIGAGDGTAVWFHQQVGVQHRFIHFEEGWGEPYAHFVKLMQDYQRETGCVWGRHYLPHDGTHEKQGETNNNSPRTMLENLGLTKIEIVERVSEIQHGIQATRNFLASCWFDEEGCKEGVVHLESYKKKWSTQLQTWMDEPLHDIHSEASDALRQAAQTFTNTQHSKTPAGKRPKRRNRGGLAA</sequence>
<dbReference type="EMBL" id="MH426726">
    <property type="protein sequence ID" value="AXF51431.1"/>
    <property type="molecule type" value="Genomic_DNA"/>
</dbReference>
<name>A0A345BLW0_9CAUD</name>
<feature type="compositionally biased region" description="Basic residues" evidence="1">
    <location>
        <begin position="543"/>
        <end position="557"/>
    </location>
</feature>
<protein>
    <submittedName>
        <fullName evidence="2">Putative terminase large subunit</fullName>
    </submittedName>
</protein>
<keyword evidence="3" id="KW-1185">Reference proteome</keyword>
<proteinExistence type="predicted"/>
<dbReference type="InterPro" id="IPR027417">
    <property type="entry name" value="P-loop_NTPase"/>
</dbReference>
<dbReference type="Proteomes" id="UP000260529">
    <property type="component" value="Segment"/>
</dbReference>
<accession>A0A345BLW0</accession>
<evidence type="ECO:0000256" key="1">
    <source>
        <dbReference type="SAM" id="MobiDB-lite"/>
    </source>
</evidence>